<dbReference type="InterPro" id="IPR051010">
    <property type="entry name" value="BCAA_transport"/>
</dbReference>
<evidence type="ECO:0000256" key="5">
    <source>
        <dbReference type="ARBA" id="ARBA00023136"/>
    </source>
</evidence>
<evidence type="ECO:0000256" key="1">
    <source>
        <dbReference type="ARBA" id="ARBA00004141"/>
    </source>
</evidence>
<dbReference type="PRINTS" id="PR00248">
    <property type="entry name" value="GPCRMGR"/>
</dbReference>
<accession>A0A2V3HTJ4</accession>
<dbReference type="InterPro" id="IPR000337">
    <property type="entry name" value="GPCR_3"/>
</dbReference>
<dbReference type="PANTHER" id="PTHR30483:SF6">
    <property type="entry name" value="PERIPLASMIC BINDING PROTEIN OF ABC TRANSPORTER FOR NATURAL AMINO ACIDS"/>
    <property type="match status" value="1"/>
</dbReference>
<dbReference type="PROSITE" id="PS51257">
    <property type="entry name" value="PROKAR_LIPOPROTEIN"/>
    <property type="match status" value="1"/>
</dbReference>
<comment type="subcellular location">
    <subcellularLocation>
        <location evidence="1">Membrane</location>
        <topology evidence="1">Multi-pass membrane protein</topology>
    </subcellularLocation>
</comment>
<keyword evidence="6" id="KW-0675">Receptor</keyword>
<name>A0A2V3HTJ4_9ARCH</name>
<keyword evidence="2" id="KW-0812">Transmembrane</keyword>
<evidence type="ECO:0000313" key="10">
    <source>
        <dbReference type="Proteomes" id="UP000248161"/>
    </source>
</evidence>
<keyword evidence="4" id="KW-1133">Transmembrane helix</keyword>
<dbReference type="Pfam" id="PF13458">
    <property type="entry name" value="Peripla_BP_6"/>
    <property type="match status" value="2"/>
</dbReference>
<dbReference type="Pfam" id="PF00497">
    <property type="entry name" value="SBP_bac_3"/>
    <property type="match status" value="2"/>
</dbReference>
<feature type="domain" description="Solute-binding protein family 3/N-terminal" evidence="8">
    <location>
        <begin position="58"/>
        <end position="249"/>
    </location>
</feature>
<evidence type="ECO:0000256" key="7">
    <source>
        <dbReference type="ARBA" id="ARBA00023180"/>
    </source>
</evidence>
<dbReference type="AlphaFoldDB" id="A0A2V3HTJ4"/>
<proteinExistence type="predicted"/>
<evidence type="ECO:0000259" key="8">
    <source>
        <dbReference type="SMART" id="SM00062"/>
    </source>
</evidence>
<dbReference type="PROSITE" id="PS01039">
    <property type="entry name" value="SBP_BACTERIAL_3"/>
    <property type="match status" value="1"/>
</dbReference>
<dbReference type="GO" id="GO:0004930">
    <property type="term" value="F:G protein-coupled receptor activity"/>
    <property type="evidence" value="ECO:0007669"/>
    <property type="project" value="InterPro"/>
</dbReference>
<dbReference type="SUPFAM" id="SSF53822">
    <property type="entry name" value="Periplasmic binding protein-like I"/>
    <property type="match status" value="2"/>
</dbReference>
<dbReference type="EMBL" id="PSPG01000001">
    <property type="protein sequence ID" value="PXF22443.1"/>
    <property type="molecule type" value="Genomic_DNA"/>
</dbReference>
<comment type="caution">
    <text evidence="9">The sequence shown here is derived from an EMBL/GenBank/DDBJ whole genome shotgun (WGS) entry which is preliminary data.</text>
</comment>
<evidence type="ECO:0000256" key="3">
    <source>
        <dbReference type="ARBA" id="ARBA00022729"/>
    </source>
</evidence>
<protein>
    <recommendedName>
        <fullName evidence="8">Solute-binding protein family 3/N-terminal domain-containing protein</fullName>
    </recommendedName>
</protein>
<dbReference type="CDD" id="cd13530">
    <property type="entry name" value="PBP2_peptides_like"/>
    <property type="match status" value="1"/>
</dbReference>
<keyword evidence="7" id="KW-0325">Glycoprotein</keyword>
<keyword evidence="5" id="KW-0472">Membrane</keyword>
<dbReference type="GO" id="GO:0016020">
    <property type="term" value="C:membrane"/>
    <property type="evidence" value="ECO:0007669"/>
    <property type="project" value="UniProtKB-SubCell"/>
</dbReference>
<gene>
    <name evidence="9" type="ORF">CXX69_00470</name>
</gene>
<evidence type="ECO:0000313" key="9">
    <source>
        <dbReference type="EMBL" id="PXF22443.1"/>
    </source>
</evidence>
<organism evidence="9 10">
    <name type="scientific">Candidatus Thalassarchaeum betae</name>
    <dbReference type="NCBI Taxonomy" id="2599289"/>
    <lineage>
        <taxon>Archaea</taxon>
        <taxon>Methanobacteriati</taxon>
        <taxon>Thermoplasmatota</taxon>
        <taxon>Candidatus Poseidoniia</taxon>
        <taxon>Candidatus Poseidoniales</taxon>
        <taxon>Candidatus Thalassarchaeaceae</taxon>
        <taxon>Candidatus Thalassarchaeum</taxon>
    </lineage>
</organism>
<dbReference type="InterPro" id="IPR018313">
    <property type="entry name" value="SBP_3_CS"/>
</dbReference>
<dbReference type="SUPFAM" id="SSF53850">
    <property type="entry name" value="Periplasmic binding protein-like II"/>
    <property type="match status" value="2"/>
</dbReference>
<dbReference type="Gene3D" id="3.40.190.10">
    <property type="entry name" value="Periplasmic binding protein-like II"/>
    <property type="match status" value="3"/>
</dbReference>
<dbReference type="SMART" id="SM00062">
    <property type="entry name" value="PBPb"/>
    <property type="match status" value="1"/>
</dbReference>
<sequence length="1051" mass="105916">MENKKIIAMMLTLSMLTAAFVGCLGGDDDEPEPEMVMGCTDAAANNYNADATMDDGSCTYDPTWSLTPASGVSAVWVTSDWDPIIPNLIAGDMCDAILSAMTKTDERDLVVDFTRGYYTSSQGVIGASGAAAISGIGDLNAAGTTIALQSGTTSDIYAQDNLDAATIQAYPDFPSVIAAINNGDADYALGDAPVLALEGTLLTTFSDETFGLAIREGSDELEDALNVAITALVDGGQYDAIFGAWFEGAVVLTDDRDANTATAYPTPTEGSTLTGVLESGNLNFCTDPFYPPFENLDADGNAEGFDVDVGNAIAEEMAAHYMGAANPDFVPPVVVTTKIGLLNPLTGPIAVYAPPFTIAAQMAIDDLNAAGGNFELVEADSGCSGDVAAGAAQSLVDAGVVGVAGAACSGASMAANAVLHAAGVVQVSYASTNPGLSDADAYPGFWRVVPSDAIQGPAMSDMVAAAGASNPALIHMTNDYGSGLADAFEGAWGTDNLCIKVGYADDQTDWTAEVQAIGDANCGSVVMVSYSTDGAAILETMAVGGISLPTFGADGIADAAFLDDFSVPAIANGVMATKPRAGSSAGDFNERCAADADCAGGIYTAETYDAVMMIGAAYNAGGDMADSLNSVGVGYGGASGSHTFLPNGDVAGAGYDICKFDALSSTDIYFTCMQWWSAIDGIQDTPFAGMTVKIGFLNPMTGPIAVYAPGFGVAANIALGMMNIAGWGSGLQFELVMVDSGCSPETAATGAQSLLDAGVVGVVGAACSGATMAANGILSAAGIPMISYASTNPGLSNATAYPLFFRVVPSDAIQGPALADVVTADGGSDVALLYMTNDYGSGLADSFAAAWEGAGNTLCASIGYEDTTTDFTSQVQAVTDNSCGSVMLISYAADGAAIVEELAAQSFSGQIFGGDGIAEEGLCASMADPSLCDGIVATKPASPTPNERSVAFGAICASIPDCAGGIYTAEAFDAMIILGYSVFAQLSSPGATLAQMIGAVGQGFVGASGVHTFTADGDVGGSGYCVGTFSMVDGAPSFDCTRSWTLSGGII</sequence>
<evidence type="ECO:0000256" key="2">
    <source>
        <dbReference type="ARBA" id="ARBA00022692"/>
    </source>
</evidence>
<dbReference type="PANTHER" id="PTHR30483">
    <property type="entry name" value="LEUCINE-SPECIFIC-BINDING PROTEIN"/>
    <property type="match status" value="1"/>
</dbReference>
<dbReference type="InterPro" id="IPR001638">
    <property type="entry name" value="Solute-binding_3/MltF_N"/>
</dbReference>
<dbReference type="InterPro" id="IPR028082">
    <property type="entry name" value="Peripla_BP_I"/>
</dbReference>
<evidence type="ECO:0000256" key="4">
    <source>
        <dbReference type="ARBA" id="ARBA00022989"/>
    </source>
</evidence>
<reference evidence="9 10" key="1">
    <citation type="journal article" date="2015" name="Nat. Commun.">
        <title>Genomic and transcriptomic evidence for scavenging of diverse organic compounds by widespread deep-sea archaea.</title>
        <authorList>
            <person name="Li M."/>
            <person name="Baker B.J."/>
            <person name="Anantharaman K."/>
            <person name="Jain S."/>
            <person name="Breier J.A."/>
            <person name="Dick G.J."/>
        </authorList>
    </citation>
    <scope>NUCLEOTIDE SEQUENCE [LARGE SCALE GENOMIC DNA]</scope>
    <source>
        <strain evidence="9">Cayman_51_deep</strain>
    </source>
</reference>
<dbReference type="Proteomes" id="UP000248161">
    <property type="component" value="Unassembled WGS sequence"/>
</dbReference>
<dbReference type="CDD" id="cd06346">
    <property type="entry name" value="PBP1_ABC_ligand_binding-like"/>
    <property type="match status" value="1"/>
</dbReference>
<dbReference type="Gene3D" id="3.40.50.2300">
    <property type="match status" value="4"/>
</dbReference>
<keyword evidence="3" id="KW-0732">Signal</keyword>
<dbReference type="InterPro" id="IPR028081">
    <property type="entry name" value="Leu-bd"/>
</dbReference>
<evidence type="ECO:0000256" key="6">
    <source>
        <dbReference type="ARBA" id="ARBA00023170"/>
    </source>
</evidence>